<keyword evidence="5 6" id="KW-0413">Isomerase</keyword>
<feature type="active site" description="Electrophile" evidence="6">
    <location>
        <position position="97"/>
    </location>
</feature>
<dbReference type="GO" id="GO:0006096">
    <property type="term" value="P:glycolytic process"/>
    <property type="evidence" value="ECO:0007669"/>
    <property type="project" value="UniProtKB-UniRule"/>
</dbReference>
<dbReference type="SUPFAM" id="SSF51351">
    <property type="entry name" value="Triosephosphate isomerase (TIM)"/>
    <property type="match status" value="1"/>
</dbReference>
<protein>
    <recommendedName>
        <fullName evidence="6 7">Triosephosphate isomerase</fullName>
        <shortName evidence="6">TIM</shortName>
        <shortName evidence="6">TPI</shortName>
        <ecNumber evidence="6 7">5.3.1.1</ecNumber>
    </recommendedName>
    <alternativeName>
        <fullName evidence="6">Triose-phosphate isomerase</fullName>
    </alternativeName>
</protein>
<dbReference type="NCBIfam" id="TIGR00419">
    <property type="entry name" value="tim"/>
    <property type="match status" value="1"/>
</dbReference>
<comment type="subcellular location">
    <subcellularLocation>
        <location evidence="6 7">Cytoplasm</location>
    </subcellularLocation>
</comment>
<accession>A0A1G7KKG7</accession>
<dbReference type="HAMAP" id="MF_00147_B">
    <property type="entry name" value="TIM_B"/>
    <property type="match status" value="1"/>
</dbReference>
<dbReference type="InterPro" id="IPR013785">
    <property type="entry name" value="Aldolase_TIM"/>
</dbReference>
<dbReference type="InterPro" id="IPR035990">
    <property type="entry name" value="TIM_sf"/>
</dbReference>
<dbReference type="PANTHER" id="PTHR21139:SF42">
    <property type="entry name" value="TRIOSEPHOSPHATE ISOMERASE"/>
    <property type="match status" value="1"/>
</dbReference>
<reference evidence="9" key="1">
    <citation type="submission" date="2016-10" db="EMBL/GenBank/DDBJ databases">
        <authorList>
            <person name="Varghese N."/>
            <person name="Submissions S."/>
        </authorList>
    </citation>
    <scope>NUCLEOTIDE SEQUENCE [LARGE SCALE GENOMIC DNA]</scope>
    <source>
        <strain evidence="9">KHC7</strain>
    </source>
</reference>
<sequence>MKTIIAANWKMFKTRADAASYAVDLARGLEGGLPAGREVLLFPPYTALAVVAEAAGQTPGLAVGGQNVYPDAEGAFTGEISPAMLLDAGASWVLAGHSERRHIFHEDPAFVARKAAFALEQGLNVMLCVGETLSEREAGRLEAVLEAQLAPVCAALPPSLGGEALARRLAVAYEPVWAIGTGKVAGPPEVQEAHAVTRALLQRALGDAALQLPVLYGGSVKPANAATLLGLDNVNGLLVGGASLEAQSFLQIVFC</sequence>
<dbReference type="OrthoDB" id="9809429at2"/>
<dbReference type="RefSeq" id="WP_092153090.1">
    <property type="nucleotide sequence ID" value="NZ_FNBX01000004.1"/>
</dbReference>
<comment type="similarity">
    <text evidence="1 6 7">Belongs to the triosephosphate isomerase family.</text>
</comment>
<dbReference type="GO" id="GO:0019563">
    <property type="term" value="P:glycerol catabolic process"/>
    <property type="evidence" value="ECO:0007669"/>
    <property type="project" value="TreeGrafter"/>
</dbReference>
<dbReference type="Gene3D" id="3.20.20.70">
    <property type="entry name" value="Aldolase class I"/>
    <property type="match status" value="1"/>
</dbReference>
<dbReference type="PANTHER" id="PTHR21139">
    <property type="entry name" value="TRIOSEPHOSPHATE ISOMERASE"/>
    <property type="match status" value="1"/>
</dbReference>
<feature type="binding site" evidence="6">
    <location>
        <position position="180"/>
    </location>
    <ligand>
        <name>substrate</name>
    </ligand>
</feature>
<dbReference type="EC" id="5.3.1.1" evidence="6 7"/>
<dbReference type="InterPro" id="IPR020861">
    <property type="entry name" value="Triosephosphate_isomerase_AS"/>
</dbReference>
<dbReference type="UniPathway" id="UPA00109">
    <property type="reaction ID" value="UER00189"/>
</dbReference>
<evidence type="ECO:0000256" key="6">
    <source>
        <dbReference type="HAMAP-Rule" id="MF_00147"/>
    </source>
</evidence>
<dbReference type="AlphaFoldDB" id="A0A1G7KKG7"/>
<dbReference type="STRING" id="571438.SAMN05192586_104140"/>
<dbReference type="PROSITE" id="PS00171">
    <property type="entry name" value="TIM_1"/>
    <property type="match status" value="1"/>
</dbReference>
<evidence type="ECO:0000256" key="5">
    <source>
        <dbReference type="ARBA" id="ARBA00023235"/>
    </source>
</evidence>
<feature type="binding site" evidence="6">
    <location>
        <begin position="240"/>
        <end position="241"/>
    </location>
    <ligand>
        <name>substrate</name>
    </ligand>
</feature>
<evidence type="ECO:0000313" key="9">
    <source>
        <dbReference type="Proteomes" id="UP000199355"/>
    </source>
</evidence>
<comment type="pathway">
    <text evidence="6 7">Carbohydrate degradation; glycolysis; D-glyceraldehyde 3-phosphate from glycerone phosphate: step 1/1.</text>
</comment>
<evidence type="ECO:0000256" key="4">
    <source>
        <dbReference type="ARBA" id="ARBA00023152"/>
    </source>
</evidence>
<dbReference type="InterPro" id="IPR022896">
    <property type="entry name" value="TrioseP_Isoase_bac/euk"/>
</dbReference>
<comment type="subunit">
    <text evidence="6 7">Homodimer.</text>
</comment>
<comment type="function">
    <text evidence="6">Involved in the gluconeogenesis. Catalyzes stereospecifically the conversion of dihydroxyacetone phosphate (DHAP) to D-glyceraldehyde-3-phosphate (G3P).</text>
</comment>
<dbReference type="CDD" id="cd00311">
    <property type="entry name" value="TIM"/>
    <property type="match status" value="1"/>
</dbReference>
<feature type="binding site" evidence="6">
    <location>
        <position position="219"/>
    </location>
    <ligand>
        <name>substrate</name>
    </ligand>
</feature>
<feature type="binding site" evidence="6">
    <location>
        <begin position="8"/>
        <end position="10"/>
    </location>
    <ligand>
        <name>substrate</name>
    </ligand>
</feature>
<dbReference type="PROSITE" id="PS51440">
    <property type="entry name" value="TIM_2"/>
    <property type="match status" value="1"/>
</dbReference>
<dbReference type="EMBL" id="FNBX01000004">
    <property type="protein sequence ID" value="SDF37534.1"/>
    <property type="molecule type" value="Genomic_DNA"/>
</dbReference>
<dbReference type="GO" id="GO:0006094">
    <property type="term" value="P:gluconeogenesis"/>
    <property type="evidence" value="ECO:0007669"/>
    <property type="project" value="UniProtKB-UniRule"/>
</dbReference>
<proteinExistence type="inferred from homology"/>
<dbReference type="GO" id="GO:0046166">
    <property type="term" value="P:glyceraldehyde-3-phosphate biosynthetic process"/>
    <property type="evidence" value="ECO:0007669"/>
    <property type="project" value="TreeGrafter"/>
</dbReference>
<dbReference type="UniPathway" id="UPA00138"/>
<comment type="pathway">
    <text evidence="6 7">Carbohydrate biosynthesis; gluconeogenesis.</text>
</comment>
<comment type="catalytic activity">
    <reaction evidence="6 7">
        <text>D-glyceraldehyde 3-phosphate = dihydroxyacetone phosphate</text>
        <dbReference type="Rhea" id="RHEA:18585"/>
        <dbReference type="ChEBI" id="CHEBI:57642"/>
        <dbReference type="ChEBI" id="CHEBI:59776"/>
        <dbReference type="EC" id="5.3.1.1"/>
    </reaction>
</comment>
<dbReference type="Pfam" id="PF00121">
    <property type="entry name" value="TIM"/>
    <property type="match status" value="1"/>
</dbReference>
<keyword evidence="4 6" id="KW-0324">Glycolysis</keyword>
<dbReference type="InterPro" id="IPR000652">
    <property type="entry name" value="Triosephosphate_isomerase"/>
</dbReference>
<dbReference type="Proteomes" id="UP000199355">
    <property type="component" value="Unassembled WGS sequence"/>
</dbReference>
<evidence type="ECO:0000256" key="7">
    <source>
        <dbReference type="RuleBase" id="RU363013"/>
    </source>
</evidence>
<organism evidence="8 9">
    <name type="scientific">Desulfovibrio legallii</name>
    <dbReference type="NCBI Taxonomy" id="571438"/>
    <lineage>
        <taxon>Bacteria</taxon>
        <taxon>Pseudomonadati</taxon>
        <taxon>Thermodesulfobacteriota</taxon>
        <taxon>Desulfovibrionia</taxon>
        <taxon>Desulfovibrionales</taxon>
        <taxon>Desulfovibrionaceae</taxon>
        <taxon>Desulfovibrio</taxon>
    </lineage>
</organism>
<feature type="active site" description="Proton acceptor" evidence="6">
    <location>
        <position position="174"/>
    </location>
</feature>
<evidence type="ECO:0000256" key="3">
    <source>
        <dbReference type="ARBA" id="ARBA00022490"/>
    </source>
</evidence>
<evidence type="ECO:0000256" key="1">
    <source>
        <dbReference type="ARBA" id="ARBA00007422"/>
    </source>
</evidence>
<gene>
    <name evidence="6" type="primary">tpiA</name>
    <name evidence="8" type="ORF">SAMN05192586_104140</name>
</gene>
<keyword evidence="9" id="KW-1185">Reference proteome</keyword>
<keyword evidence="3 6" id="KW-0963">Cytoplasm</keyword>
<evidence type="ECO:0000313" key="8">
    <source>
        <dbReference type="EMBL" id="SDF37534.1"/>
    </source>
</evidence>
<dbReference type="GO" id="GO:0004807">
    <property type="term" value="F:triose-phosphate isomerase activity"/>
    <property type="evidence" value="ECO:0007669"/>
    <property type="project" value="UniProtKB-UniRule"/>
</dbReference>
<dbReference type="GO" id="GO:0005829">
    <property type="term" value="C:cytosol"/>
    <property type="evidence" value="ECO:0007669"/>
    <property type="project" value="TreeGrafter"/>
</dbReference>
<keyword evidence="2 6" id="KW-0312">Gluconeogenesis</keyword>
<name>A0A1G7KKG7_9BACT</name>
<evidence type="ECO:0000256" key="2">
    <source>
        <dbReference type="ARBA" id="ARBA00022432"/>
    </source>
</evidence>